<dbReference type="InterPro" id="IPR003406">
    <property type="entry name" value="Glyco_trans_14"/>
</dbReference>
<evidence type="ECO:0000259" key="15">
    <source>
        <dbReference type="Pfam" id="PF19350"/>
    </source>
</evidence>
<dbReference type="Pfam" id="PF02485">
    <property type="entry name" value="Branch"/>
    <property type="match status" value="1"/>
</dbReference>
<keyword evidence="7" id="KW-0256">Endoplasmic reticulum</keyword>
<dbReference type="RefSeq" id="WP_209358079.1">
    <property type="nucleotide sequence ID" value="NZ_CP060010.1"/>
</dbReference>
<evidence type="ECO:0000256" key="3">
    <source>
        <dbReference type="ARBA" id="ARBA00022676"/>
    </source>
</evidence>
<evidence type="ECO:0000256" key="12">
    <source>
        <dbReference type="ARBA" id="ARBA00023157"/>
    </source>
</evidence>
<evidence type="ECO:0000313" key="16">
    <source>
        <dbReference type="EMBL" id="QTN37371.1"/>
    </source>
</evidence>
<dbReference type="GO" id="GO:0015012">
    <property type="term" value="P:heparan sulfate proteoglycan biosynthetic process"/>
    <property type="evidence" value="ECO:0007669"/>
    <property type="project" value="TreeGrafter"/>
</dbReference>
<keyword evidence="13" id="KW-0325">Glycoprotein</keyword>
<dbReference type="GO" id="GO:0016020">
    <property type="term" value="C:membrane"/>
    <property type="evidence" value="ECO:0007669"/>
    <property type="project" value="InterPro"/>
</dbReference>
<evidence type="ECO:0000256" key="9">
    <source>
        <dbReference type="ARBA" id="ARBA00022989"/>
    </source>
</evidence>
<accession>A0A975EUM4</accession>
<evidence type="ECO:0000256" key="7">
    <source>
        <dbReference type="ARBA" id="ARBA00022824"/>
    </source>
</evidence>
<evidence type="ECO:0000256" key="6">
    <source>
        <dbReference type="ARBA" id="ARBA00022723"/>
    </source>
</evidence>
<name>A0A975EUM4_9RHOB</name>
<dbReference type="InterPro" id="IPR043538">
    <property type="entry name" value="XYLT"/>
</dbReference>
<evidence type="ECO:0000256" key="8">
    <source>
        <dbReference type="ARBA" id="ARBA00022968"/>
    </source>
</evidence>
<keyword evidence="4 16" id="KW-0808">Transferase</keyword>
<dbReference type="GO" id="GO:0030158">
    <property type="term" value="F:protein xylosyltransferase activity"/>
    <property type="evidence" value="ECO:0007669"/>
    <property type="project" value="InterPro"/>
</dbReference>
<keyword evidence="11" id="KW-0472">Membrane</keyword>
<evidence type="ECO:0000256" key="10">
    <source>
        <dbReference type="ARBA" id="ARBA00023034"/>
    </source>
</evidence>
<keyword evidence="9" id="KW-1133">Transmembrane helix</keyword>
<proteinExistence type="predicted"/>
<keyword evidence="8" id="KW-0735">Signal-anchor</keyword>
<dbReference type="EMBL" id="CP060010">
    <property type="protein sequence ID" value="QTN37371.1"/>
    <property type="molecule type" value="Genomic_DNA"/>
</dbReference>
<evidence type="ECO:0000256" key="2">
    <source>
        <dbReference type="ARBA" id="ARBA00004648"/>
    </source>
</evidence>
<keyword evidence="6" id="KW-0479">Metal-binding</keyword>
<evidence type="ECO:0000256" key="13">
    <source>
        <dbReference type="ARBA" id="ARBA00023180"/>
    </source>
</evidence>
<dbReference type="PANTHER" id="PTHR46025">
    <property type="entry name" value="XYLOSYLTRANSFERASE OXT"/>
    <property type="match status" value="1"/>
</dbReference>
<dbReference type="InterPro" id="IPR045972">
    <property type="entry name" value="DUF5928"/>
</dbReference>
<sequence>MAKIAFILLCHKDPAAVVEQATRLTATGDCISIHYDKSADPAGFREIQSQLADNPNVVLVKRRVKCGWGEWSLVEATLRAVRAALDAFPKATHFYMLSGDCMPIKTSEYIQEFLAEQDADFIESHDFFESDWIKTGMKEDRLIYRHFVNERGRKDLFYRLYNLQKRFGISREIPKDIQVHIGSQWWCLRRPTMEKLMELVRERRDLVRFFKFTWIPDETFFQTLIRLVVPAEEIESRTLTFLMFTDYGMPLVFYNDHYDMLINQNFLFARKISPEADELKARLGDLYAAKGVSFEISDEGPGLFKFVTERGRISRRYGNRFWEVETTLGRDRELMIVVCKKWHVAKRVLAKIKQVTNVPAVEFLFQEEDTELPDLGGIQSTVAKRHRHRRALLRMMFDYFQTNRMIICMDPQGLELLKDFYADRSTTRALEIQCSYSDDYLKGHAARIGLAGESTPKDTFERILPTIRRGIDDESDAIRDARFENYHYIREQDEFDDFLDPLQAFLSVSQDQARDIAATPHMFAD</sequence>
<protein>
    <recommendedName>
        <fullName evidence="14">Peptide O-xylosyltransferase</fullName>
    </recommendedName>
</protein>
<evidence type="ECO:0000256" key="14">
    <source>
        <dbReference type="ARBA" id="ARBA00042865"/>
    </source>
</evidence>
<feature type="domain" description="DUF5928" evidence="15">
    <location>
        <begin position="270"/>
        <end position="525"/>
    </location>
</feature>
<evidence type="ECO:0000256" key="4">
    <source>
        <dbReference type="ARBA" id="ARBA00022679"/>
    </source>
</evidence>
<organism evidence="16 17">
    <name type="scientific">Cognatishimia activa</name>
    <dbReference type="NCBI Taxonomy" id="1715691"/>
    <lineage>
        <taxon>Bacteria</taxon>
        <taxon>Pseudomonadati</taxon>
        <taxon>Pseudomonadota</taxon>
        <taxon>Alphaproteobacteria</taxon>
        <taxon>Rhodobacterales</taxon>
        <taxon>Paracoccaceae</taxon>
        <taxon>Cognatishimia</taxon>
    </lineage>
</organism>
<keyword evidence="12" id="KW-1015">Disulfide bond</keyword>
<evidence type="ECO:0000256" key="1">
    <source>
        <dbReference type="ARBA" id="ARBA00004323"/>
    </source>
</evidence>
<evidence type="ECO:0000256" key="11">
    <source>
        <dbReference type="ARBA" id="ARBA00023136"/>
    </source>
</evidence>
<dbReference type="Proteomes" id="UP000665026">
    <property type="component" value="Chromosome"/>
</dbReference>
<dbReference type="Pfam" id="PF19350">
    <property type="entry name" value="DUF5928"/>
    <property type="match status" value="1"/>
</dbReference>
<dbReference type="GO" id="GO:0050650">
    <property type="term" value="P:chondroitin sulfate proteoglycan biosynthetic process"/>
    <property type="evidence" value="ECO:0007669"/>
    <property type="project" value="TreeGrafter"/>
</dbReference>
<dbReference type="PANTHER" id="PTHR46025:SF3">
    <property type="entry name" value="XYLOSYLTRANSFERASE OXT"/>
    <property type="match status" value="1"/>
</dbReference>
<dbReference type="KEGG" id="cact:HZ995_07720"/>
<comment type="subcellular location">
    <subcellularLocation>
        <location evidence="2">Endoplasmic reticulum membrane</location>
        <topology evidence="2">Single-pass type II membrane protein</topology>
    </subcellularLocation>
    <subcellularLocation>
        <location evidence="1">Golgi apparatus membrane</location>
        <topology evidence="1">Single-pass type II membrane protein</topology>
    </subcellularLocation>
</comment>
<evidence type="ECO:0000313" key="17">
    <source>
        <dbReference type="Proteomes" id="UP000665026"/>
    </source>
</evidence>
<gene>
    <name evidence="16" type="ORF">HZ995_07720</name>
</gene>
<keyword evidence="5" id="KW-0812">Transmembrane</keyword>
<evidence type="ECO:0000256" key="5">
    <source>
        <dbReference type="ARBA" id="ARBA00022692"/>
    </source>
</evidence>
<reference evidence="16" key="1">
    <citation type="submission" date="2020-07" db="EMBL/GenBank/DDBJ databases">
        <title>Genome sequences of bacteria associated with the marine, planktonic diatom Thalassiosira profunda strain ECT2AJA-044.</title>
        <authorList>
            <person name="Gargas C.B."/>
            <person name="Roberts W.R."/>
            <person name="Alverson A.J."/>
        </authorList>
    </citation>
    <scope>NUCLEOTIDE SEQUENCE</scope>
    <source>
        <strain evidence="16">ECT2AJA-044</strain>
    </source>
</reference>
<dbReference type="GO" id="GO:0046872">
    <property type="term" value="F:metal ion binding"/>
    <property type="evidence" value="ECO:0007669"/>
    <property type="project" value="UniProtKB-KW"/>
</dbReference>
<keyword evidence="10" id="KW-0333">Golgi apparatus</keyword>
<dbReference type="AlphaFoldDB" id="A0A975EUM4"/>
<keyword evidence="3" id="KW-0328">Glycosyltransferase</keyword>